<organism evidence="12 13">
    <name type="scientific">Pelistega suis</name>
    <dbReference type="NCBI Taxonomy" id="1631957"/>
    <lineage>
        <taxon>Bacteria</taxon>
        <taxon>Pseudomonadati</taxon>
        <taxon>Pseudomonadota</taxon>
        <taxon>Betaproteobacteria</taxon>
        <taxon>Burkholderiales</taxon>
        <taxon>Alcaligenaceae</taxon>
        <taxon>Pelistega</taxon>
    </lineage>
</organism>
<dbReference type="InterPro" id="IPR013986">
    <property type="entry name" value="DExx_box_DNA_helicase_dom_sf"/>
</dbReference>
<proteinExistence type="inferred from homology"/>
<dbReference type="Gene3D" id="3.40.50.300">
    <property type="entry name" value="P-loop containing nucleotide triphosphate hydrolases"/>
    <property type="match status" value="3"/>
</dbReference>
<evidence type="ECO:0000256" key="7">
    <source>
        <dbReference type="ARBA" id="ARBA00034617"/>
    </source>
</evidence>
<dbReference type="Gene3D" id="1.10.10.160">
    <property type="match status" value="1"/>
</dbReference>
<comment type="caution">
    <text evidence="12">The sequence shown here is derived from an EMBL/GenBank/DDBJ whole genome shotgun (WGS) entry which is preliminary data.</text>
</comment>
<dbReference type="InterPro" id="IPR014016">
    <property type="entry name" value="UvrD-like_ATP-bd"/>
</dbReference>
<evidence type="ECO:0000313" key="13">
    <source>
        <dbReference type="Proteomes" id="UP000537862"/>
    </source>
</evidence>
<dbReference type="Proteomes" id="UP000537862">
    <property type="component" value="Unassembled WGS sequence"/>
</dbReference>
<dbReference type="Pfam" id="PF00580">
    <property type="entry name" value="UvrD-helicase"/>
    <property type="match status" value="1"/>
</dbReference>
<keyword evidence="4 10" id="KW-0347">Helicase</keyword>
<dbReference type="GO" id="GO:0000725">
    <property type="term" value="P:recombinational repair"/>
    <property type="evidence" value="ECO:0007669"/>
    <property type="project" value="TreeGrafter"/>
</dbReference>
<keyword evidence="5 10" id="KW-0067">ATP-binding</keyword>
<dbReference type="GO" id="GO:0016787">
    <property type="term" value="F:hydrolase activity"/>
    <property type="evidence" value="ECO:0007669"/>
    <property type="project" value="UniProtKB-UniRule"/>
</dbReference>
<dbReference type="PROSITE" id="PS51198">
    <property type="entry name" value="UVRD_HELICASE_ATP_BIND"/>
    <property type="match status" value="1"/>
</dbReference>
<dbReference type="PANTHER" id="PTHR11070">
    <property type="entry name" value="UVRD / RECB / PCRA DNA HELICASE FAMILY MEMBER"/>
    <property type="match status" value="1"/>
</dbReference>
<dbReference type="GO" id="GO:0005829">
    <property type="term" value="C:cytosol"/>
    <property type="evidence" value="ECO:0007669"/>
    <property type="project" value="TreeGrafter"/>
</dbReference>
<dbReference type="PANTHER" id="PTHR11070:SF63">
    <property type="entry name" value="DNA HELICASE IV"/>
    <property type="match status" value="1"/>
</dbReference>
<evidence type="ECO:0000256" key="5">
    <source>
        <dbReference type="ARBA" id="ARBA00022840"/>
    </source>
</evidence>
<evidence type="ECO:0000256" key="2">
    <source>
        <dbReference type="ARBA" id="ARBA00022741"/>
    </source>
</evidence>
<gene>
    <name evidence="12" type="ORF">HKX39_03615</name>
</gene>
<dbReference type="GO" id="GO:0005524">
    <property type="term" value="F:ATP binding"/>
    <property type="evidence" value="ECO:0007669"/>
    <property type="project" value="UniProtKB-UniRule"/>
</dbReference>
<keyword evidence="2 10" id="KW-0547">Nucleotide-binding</keyword>
<evidence type="ECO:0000256" key="10">
    <source>
        <dbReference type="PROSITE-ProRule" id="PRU00560"/>
    </source>
</evidence>
<accession>A0A849P3P2</accession>
<name>A0A849P3P2_9BURK</name>
<dbReference type="EMBL" id="JABGBN010000002">
    <property type="protein sequence ID" value="NOL51261.1"/>
    <property type="molecule type" value="Genomic_DNA"/>
</dbReference>
<evidence type="ECO:0000256" key="9">
    <source>
        <dbReference type="ARBA" id="ARBA00048988"/>
    </source>
</evidence>
<feature type="domain" description="UvrD-like helicase ATP-binding" evidence="11">
    <location>
        <begin position="12"/>
        <end position="438"/>
    </location>
</feature>
<evidence type="ECO:0000256" key="8">
    <source>
        <dbReference type="ARBA" id="ARBA00034808"/>
    </source>
</evidence>
<protein>
    <recommendedName>
        <fullName evidence="8">DNA 3'-5' helicase</fullName>
        <ecNumber evidence="8">5.6.2.4</ecNumber>
    </recommendedName>
</protein>
<reference evidence="12 13" key="1">
    <citation type="submission" date="2020-05" db="EMBL/GenBank/DDBJ databases">
        <authorList>
            <person name="Niu N."/>
        </authorList>
    </citation>
    <scope>NUCLEOTIDE SEQUENCE [LARGE SCALE GENOMIC DNA]</scope>
    <source>
        <strain evidence="12 13">3340-03</strain>
    </source>
</reference>
<dbReference type="GO" id="GO:0003677">
    <property type="term" value="F:DNA binding"/>
    <property type="evidence" value="ECO:0007669"/>
    <property type="project" value="InterPro"/>
</dbReference>
<keyword evidence="3 10" id="KW-0378">Hydrolase</keyword>
<keyword evidence="13" id="KW-1185">Reference proteome</keyword>
<feature type="binding site" evidence="10">
    <location>
        <begin position="33"/>
        <end position="40"/>
    </location>
    <ligand>
        <name>ATP</name>
        <dbReference type="ChEBI" id="CHEBI:30616"/>
    </ligand>
</feature>
<dbReference type="InterPro" id="IPR027417">
    <property type="entry name" value="P-loop_NTPase"/>
</dbReference>
<evidence type="ECO:0000256" key="6">
    <source>
        <dbReference type="ARBA" id="ARBA00023235"/>
    </source>
</evidence>
<comment type="similarity">
    <text evidence="1">Belongs to the helicase family. UvrD subfamily.</text>
</comment>
<dbReference type="EC" id="5.6.2.4" evidence="8"/>
<evidence type="ECO:0000259" key="11">
    <source>
        <dbReference type="PROSITE" id="PS51198"/>
    </source>
</evidence>
<keyword evidence="6" id="KW-0413">Isomerase</keyword>
<sequence length="655" mass="76050">MRNEVFANLEKHPLTEKQYLACTSESATTLVLAGAGTGKTSTLLGRIAYLYEVHQLDLTHILSLAFAVEAAQEVQQRVEQSLSRQYGITRNKLEKFKSRTFHSLGLYIVEQVEGKRPQLTSLIDEGALRIFLRQQFEVLSRSDIRYRQWIYHYFSYVEEMREHHPKRTLNDDYVENQAELCLANFFYLMGIPYIYKAHYAPDYYMQGMPYRCSFYLPDSRTYIDIWDKGLSEHVRQQYKAIHQSYGTRCLFYEKDVKLAEHLFAFPLDRDIVRSSGRVDQLLDGLLSLLLYFKSQGIDSLQLAQQPAPESAYFGRMFPEALIQLLLPLYQAYERHLQVQGEIDFDGMIVRATNYINQGAFVVPWTDILIDEFQDISLIRLQLIQAIQQQRESIRLFLVGDDWQTIYQFAGSRLGYIRDIEYYFGATSIIALDQTFRFHQGLCDISSRFIQKNPQQYRKKLSALKSSEESLVLVGLPAELSNQLPNEKLISRIVKDIQGKAHTARQVSCLLLARFNHQLPSDTQLCQWQSCYPDLTIKAMSIHASKGMEADYVIVLNLNAGEYGLPSEKIECYQPIQQEETYPHASERRVLYVAITRAKERVYLCYDDDNPSCFVKELQEEIPLRQLGQRDLITSVRLGVMALLQGMRRLIFDRKV</sequence>
<evidence type="ECO:0000256" key="4">
    <source>
        <dbReference type="ARBA" id="ARBA00022806"/>
    </source>
</evidence>
<dbReference type="AlphaFoldDB" id="A0A849P3P2"/>
<dbReference type="InterPro" id="IPR000212">
    <property type="entry name" value="DNA_helicase_UvrD/REP"/>
</dbReference>
<evidence type="ECO:0000313" key="12">
    <source>
        <dbReference type="EMBL" id="NOL51261.1"/>
    </source>
</evidence>
<comment type="catalytic activity">
    <reaction evidence="9">
        <text>ATP + H2O = ADP + phosphate + H(+)</text>
        <dbReference type="Rhea" id="RHEA:13065"/>
        <dbReference type="ChEBI" id="CHEBI:15377"/>
        <dbReference type="ChEBI" id="CHEBI:15378"/>
        <dbReference type="ChEBI" id="CHEBI:30616"/>
        <dbReference type="ChEBI" id="CHEBI:43474"/>
        <dbReference type="ChEBI" id="CHEBI:456216"/>
        <dbReference type="EC" id="5.6.2.4"/>
    </reaction>
</comment>
<dbReference type="InterPro" id="IPR014017">
    <property type="entry name" value="DNA_helicase_UvrD-like_C"/>
</dbReference>
<dbReference type="SUPFAM" id="SSF52540">
    <property type="entry name" value="P-loop containing nucleoside triphosphate hydrolases"/>
    <property type="match status" value="1"/>
</dbReference>
<dbReference type="Pfam" id="PF13361">
    <property type="entry name" value="UvrD_C"/>
    <property type="match status" value="1"/>
</dbReference>
<dbReference type="GO" id="GO:0043138">
    <property type="term" value="F:3'-5' DNA helicase activity"/>
    <property type="evidence" value="ECO:0007669"/>
    <property type="project" value="UniProtKB-EC"/>
</dbReference>
<evidence type="ECO:0000256" key="1">
    <source>
        <dbReference type="ARBA" id="ARBA00009922"/>
    </source>
</evidence>
<dbReference type="RefSeq" id="WP_171679958.1">
    <property type="nucleotide sequence ID" value="NZ_JABGBN010000002.1"/>
</dbReference>
<comment type="catalytic activity">
    <reaction evidence="7">
        <text>Couples ATP hydrolysis with the unwinding of duplex DNA by translocating in the 3'-5' direction.</text>
        <dbReference type="EC" id="5.6.2.4"/>
    </reaction>
</comment>
<evidence type="ECO:0000256" key="3">
    <source>
        <dbReference type="ARBA" id="ARBA00022801"/>
    </source>
</evidence>